<dbReference type="AlphaFoldDB" id="A0A1M4ZCU8"/>
<evidence type="ECO:0000256" key="1">
    <source>
        <dbReference type="ARBA" id="ARBA00023015"/>
    </source>
</evidence>
<dbReference type="Gene3D" id="1.10.10.60">
    <property type="entry name" value="Homeodomain-like"/>
    <property type="match status" value="1"/>
</dbReference>
<dbReference type="PANTHER" id="PTHR47506">
    <property type="entry name" value="TRANSCRIPTIONAL REGULATORY PROTEIN"/>
    <property type="match status" value="1"/>
</dbReference>
<evidence type="ECO:0000313" key="6">
    <source>
        <dbReference type="EMBL" id="SHF15860.1"/>
    </source>
</evidence>
<keyword evidence="7" id="KW-1185">Reference proteome</keyword>
<protein>
    <submittedName>
        <fullName evidence="6">Transcriptional regulator, TetR family</fullName>
    </submittedName>
</protein>
<evidence type="ECO:0000313" key="7">
    <source>
        <dbReference type="Proteomes" id="UP000184251"/>
    </source>
</evidence>
<evidence type="ECO:0000256" key="4">
    <source>
        <dbReference type="PROSITE-ProRule" id="PRU00335"/>
    </source>
</evidence>
<dbReference type="Pfam" id="PF00440">
    <property type="entry name" value="TetR_N"/>
    <property type="match status" value="1"/>
</dbReference>
<name>A0A1M4ZCU8_9FIRM</name>
<dbReference type="PANTHER" id="PTHR47506:SF1">
    <property type="entry name" value="HTH-TYPE TRANSCRIPTIONAL REGULATOR YJDC"/>
    <property type="match status" value="1"/>
</dbReference>
<evidence type="ECO:0000256" key="2">
    <source>
        <dbReference type="ARBA" id="ARBA00023125"/>
    </source>
</evidence>
<evidence type="ECO:0000256" key="3">
    <source>
        <dbReference type="ARBA" id="ARBA00023163"/>
    </source>
</evidence>
<feature type="DNA-binding region" description="H-T-H motif" evidence="4">
    <location>
        <begin position="21"/>
        <end position="40"/>
    </location>
</feature>
<dbReference type="EMBL" id="FQTU01000016">
    <property type="protein sequence ID" value="SHF15860.1"/>
    <property type="molecule type" value="Genomic_DNA"/>
</dbReference>
<dbReference type="RefSeq" id="WP_073271605.1">
    <property type="nucleotide sequence ID" value="NZ_FQTU01000016.1"/>
</dbReference>
<dbReference type="GO" id="GO:0003677">
    <property type="term" value="F:DNA binding"/>
    <property type="evidence" value="ECO:0007669"/>
    <property type="project" value="UniProtKB-UniRule"/>
</dbReference>
<sequence>MKNQILDEAFSLFSEKGTLFSMQELAKAVGMKAPSLYNYYASKNDLLHDLIAQEIDRYYMFFNRLFENESETSEQLIKDVFYSVIDYYSDQLKAKFRRRLGMIDGNHRQYIKEILAKNDEVIILKLRNVFEDCINKGVIPDHNVDQTLFHYYFVLQGIISNSIYYEKGDKHYANAIDSTWESFWAGLSCFGNDK</sequence>
<evidence type="ECO:0000259" key="5">
    <source>
        <dbReference type="PROSITE" id="PS50977"/>
    </source>
</evidence>
<proteinExistence type="predicted"/>
<keyword evidence="1" id="KW-0805">Transcription regulation</keyword>
<dbReference type="SUPFAM" id="SSF48498">
    <property type="entry name" value="Tetracyclin repressor-like, C-terminal domain"/>
    <property type="match status" value="1"/>
</dbReference>
<dbReference type="PRINTS" id="PR00455">
    <property type="entry name" value="HTHTETR"/>
</dbReference>
<dbReference type="PROSITE" id="PS50977">
    <property type="entry name" value="HTH_TETR_2"/>
    <property type="match status" value="1"/>
</dbReference>
<organism evidence="6 7">
    <name type="scientific">Alkalibacter saccharofermentans DSM 14828</name>
    <dbReference type="NCBI Taxonomy" id="1120975"/>
    <lineage>
        <taxon>Bacteria</taxon>
        <taxon>Bacillati</taxon>
        <taxon>Bacillota</taxon>
        <taxon>Clostridia</taxon>
        <taxon>Eubacteriales</taxon>
        <taxon>Eubacteriaceae</taxon>
        <taxon>Alkalibacter</taxon>
    </lineage>
</organism>
<gene>
    <name evidence="6" type="ORF">SAMN02746064_02018</name>
</gene>
<dbReference type="InterPro" id="IPR036271">
    <property type="entry name" value="Tet_transcr_reg_TetR-rel_C_sf"/>
</dbReference>
<reference evidence="6 7" key="1">
    <citation type="submission" date="2016-11" db="EMBL/GenBank/DDBJ databases">
        <authorList>
            <person name="Jaros S."/>
            <person name="Januszkiewicz K."/>
            <person name="Wedrychowicz H."/>
        </authorList>
    </citation>
    <scope>NUCLEOTIDE SEQUENCE [LARGE SCALE GENOMIC DNA]</scope>
    <source>
        <strain evidence="6 7">DSM 14828</strain>
    </source>
</reference>
<dbReference type="OrthoDB" id="9808476at2"/>
<dbReference type="Proteomes" id="UP000184251">
    <property type="component" value="Unassembled WGS sequence"/>
</dbReference>
<dbReference type="InterPro" id="IPR001647">
    <property type="entry name" value="HTH_TetR"/>
</dbReference>
<dbReference type="Gene3D" id="1.10.357.10">
    <property type="entry name" value="Tetracycline Repressor, domain 2"/>
    <property type="match status" value="1"/>
</dbReference>
<feature type="domain" description="HTH tetR-type" evidence="5">
    <location>
        <begin position="1"/>
        <end position="58"/>
    </location>
</feature>
<dbReference type="SUPFAM" id="SSF46689">
    <property type="entry name" value="Homeodomain-like"/>
    <property type="match status" value="1"/>
</dbReference>
<dbReference type="InterPro" id="IPR009057">
    <property type="entry name" value="Homeodomain-like_sf"/>
</dbReference>
<keyword evidence="3" id="KW-0804">Transcription</keyword>
<accession>A0A1M4ZCU8</accession>
<keyword evidence="2 4" id="KW-0238">DNA-binding</keyword>